<gene>
    <name evidence="2" type="ORF">H0241_09100</name>
</gene>
<evidence type="ECO:0000259" key="1">
    <source>
        <dbReference type="Pfam" id="PF13643"/>
    </source>
</evidence>
<dbReference type="EMBL" id="JACDTY010000003">
    <property type="protein sequence ID" value="MBA1140413.1"/>
    <property type="molecule type" value="Genomic_DNA"/>
</dbReference>
<feature type="domain" description="DUF4145" evidence="1">
    <location>
        <begin position="22"/>
        <end position="118"/>
    </location>
</feature>
<sequence>MGANRGPVPKEVPNTVAIDYIEACRVLSISPKASAALARRCLQAVLRAHGYAAKDLAKEIDMLLAETDTTKAIPITLRTAVDGIRNFGNFSAHPITDVTTLQIIDVEPEEAEWCLEVLEECFEHFYVRPAHAAARKAALDAKLAAAGKPSSKS</sequence>
<evidence type="ECO:0000313" key="3">
    <source>
        <dbReference type="Proteomes" id="UP000558284"/>
    </source>
</evidence>
<dbReference type="AlphaFoldDB" id="A0A838B2V6"/>
<reference evidence="2 3" key="1">
    <citation type="submission" date="2020-07" db="EMBL/GenBank/DDBJ databases">
        <title>Definition of the novel symbiovar canariense within Mesorhizobium novociceri, a new species of genus Mesorhizobium nodulating Cicer canariense in the Caldera de Taburiente National Park (La Palma, Canary Islands).</title>
        <authorList>
            <person name="Leon-Barrios M."/>
            <person name="Perez-Yepez J."/>
            <person name="Flores-Felix J.D."/>
            <person name="Ramirez-Baena M.H."/>
            <person name="Pulido-Suarez L."/>
            <person name="Igual J.M."/>
            <person name="Velazquez E."/>
            <person name="Peix A."/>
        </authorList>
    </citation>
    <scope>NUCLEOTIDE SEQUENCE [LARGE SCALE GENOMIC DNA]</scope>
    <source>
        <strain evidence="2 3">CCANP35</strain>
    </source>
</reference>
<accession>A0A838B2V6</accession>
<name>A0A838B2V6_9HYPH</name>
<dbReference type="InterPro" id="IPR025285">
    <property type="entry name" value="DUF4145"/>
</dbReference>
<keyword evidence="3" id="KW-1185">Reference proteome</keyword>
<dbReference type="Pfam" id="PF13643">
    <property type="entry name" value="DUF4145"/>
    <property type="match status" value="1"/>
</dbReference>
<proteinExistence type="predicted"/>
<dbReference type="Proteomes" id="UP000558284">
    <property type="component" value="Unassembled WGS sequence"/>
</dbReference>
<protein>
    <submittedName>
        <fullName evidence="2">DUF4145 domain-containing protein</fullName>
    </submittedName>
</protein>
<organism evidence="2 3">
    <name type="scientific">Mesorhizobium neociceri</name>
    <dbReference type="NCBI Taxonomy" id="1307853"/>
    <lineage>
        <taxon>Bacteria</taxon>
        <taxon>Pseudomonadati</taxon>
        <taxon>Pseudomonadota</taxon>
        <taxon>Alphaproteobacteria</taxon>
        <taxon>Hyphomicrobiales</taxon>
        <taxon>Phyllobacteriaceae</taxon>
        <taxon>Mesorhizobium</taxon>
    </lineage>
</organism>
<evidence type="ECO:0000313" key="2">
    <source>
        <dbReference type="EMBL" id="MBA1140413.1"/>
    </source>
</evidence>
<comment type="caution">
    <text evidence="2">The sequence shown here is derived from an EMBL/GenBank/DDBJ whole genome shotgun (WGS) entry which is preliminary data.</text>
</comment>